<evidence type="ECO:0000313" key="2">
    <source>
        <dbReference type="Proteomes" id="UP001589611"/>
    </source>
</evidence>
<name>A0ABV5T3C6_9MICO</name>
<sequence length="288" mass="31896">MASASVQLRPIIEADFDAVALFLREQLNRRVPVAAWKRLLAPPWASTAPNSGFQLVAEDRIVGVYVAVSSEREVDGRTLRFCNLAAFCVREDYRSHSLRLLRALLGQKDDVFTDFSPSGNVIALNERLGFVRLDTSTRLTANLPSPPRRGVHVSEDPAVIAAALTGEDAAVYRDHRHAAAARHLVVTAANEHAYLVFRRDRRKRLPVFATPLYVGGSRSLLRAAWPAVASRLLLRHGLAATLAEPRILGFAPNPGRSLSSPRVKMFRGTAVPAERIDYLYSELTLLEW</sequence>
<protein>
    <recommendedName>
        <fullName evidence="3">N-acetyltransferase domain-containing protein</fullName>
    </recommendedName>
</protein>
<evidence type="ECO:0008006" key="3">
    <source>
        <dbReference type="Google" id="ProtNLM"/>
    </source>
</evidence>
<proteinExistence type="predicted"/>
<reference evidence="1 2" key="1">
    <citation type="submission" date="2024-09" db="EMBL/GenBank/DDBJ databases">
        <authorList>
            <person name="Sun Q."/>
            <person name="Mori K."/>
        </authorList>
    </citation>
    <scope>NUCLEOTIDE SEQUENCE [LARGE SCALE GENOMIC DNA]</scope>
    <source>
        <strain evidence="1 2">JCM 1342</strain>
    </source>
</reference>
<dbReference type="EMBL" id="JBHMBE010000006">
    <property type="protein sequence ID" value="MFB9647113.1"/>
    <property type="molecule type" value="Genomic_DNA"/>
</dbReference>
<dbReference type="RefSeq" id="WP_344711898.1">
    <property type="nucleotide sequence ID" value="NZ_BAAAWH010000001.1"/>
</dbReference>
<dbReference type="Gene3D" id="3.40.630.30">
    <property type="match status" value="1"/>
</dbReference>
<organism evidence="1 2">
    <name type="scientific">Microbacterium terregens</name>
    <dbReference type="NCBI Taxonomy" id="69363"/>
    <lineage>
        <taxon>Bacteria</taxon>
        <taxon>Bacillati</taxon>
        <taxon>Actinomycetota</taxon>
        <taxon>Actinomycetes</taxon>
        <taxon>Micrococcales</taxon>
        <taxon>Microbacteriaceae</taxon>
        <taxon>Microbacterium</taxon>
    </lineage>
</organism>
<keyword evidence="2" id="KW-1185">Reference proteome</keyword>
<dbReference type="SUPFAM" id="SSF55729">
    <property type="entry name" value="Acyl-CoA N-acyltransferases (Nat)"/>
    <property type="match status" value="1"/>
</dbReference>
<gene>
    <name evidence="1" type="ORF">ACFFPJ_15050</name>
</gene>
<comment type="caution">
    <text evidence="1">The sequence shown here is derived from an EMBL/GenBank/DDBJ whole genome shotgun (WGS) entry which is preliminary data.</text>
</comment>
<evidence type="ECO:0000313" key="1">
    <source>
        <dbReference type="EMBL" id="MFB9647113.1"/>
    </source>
</evidence>
<dbReference type="InterPro" id="IPR016181">
    <property type="entry name" value="Acyl_CoA_acyltransferase"/>
</dbReference>
<accession>A0ABV5T3C6</accession>
<dbReference type="Proteomes" id="UP001589611">
    <property type="component" value="Unassembled WGS sequence"/>
</dbReference>